<dbReference type="AlphaFoldDB" id="A0A077DG43"/>
<feature type="transmembrane region" description="Helical" evidence="8">
    <location>
        <begin position="192"/>
        <end position="211"/>
    </location>
</feature>
<feature type="transmembrane region" description="Helical" evidence="8">
    <location>
        <begin position="55"/>
        <end position="80"/>
    </location>
</feature>
<keyword evidence="7 8" id="KW-0472">Membrane</keyword>
<accession>A0A077DG43</accession>
<keyword evidence="5 8" id="KW-0812">Transmembrane</keyword>
<evidence type="ECO:0000256" key="5">
    <source>
        <dbReference type="ARBA" id="ARBA00022692"/>
    </source>
</evidence>
<feature type="transmembrane region" description="Helical" evidence="8">
    <location>
        <begin position="322"/>
        <end position="340"/>
    </location>
</feature>
<feature type="transmembrane region" description="Helical" evidence="8">
    <location>
        <begin position="142"/>
        <end position="165"/>
    </location>
</feature>
<feature type="transmembrane region" description="Helical" evidence="8">
    <location>
        <begin position="397"/>
        <end position="423"/>
    </location>
</feature>
<dbReference type="KEGG" id="bpsi:IX83_03195"/>
<evidence type="ECO:0000256" key="4">
    <source>
        <dbReference type="ARBA" id="ARBA00022475"/>
    </source>
</evidence>
<evidence type="ECO:0000256" key="3">
    <source>
        <dbReference type="ARBA" id="ARBA00022448"/>
    </source>
</evidence>
<evidence type="ECO:0000313" key="10">
    <source>
        <dbReference type="Proteomes" id="UP000028945"/>
    </source>
</evidence>
<sequence length="675" mass="75714">MSLTKFIQNRTSFNPLVMGVTLLLVVLLVLCTLVLQTDTQGVLDWAKAAIFKNFSWFYILTFSVFLAFLFLLSCSCFGSIKLGSNEEEPEFSFMSWMAMLFAAGMGVGIMFFGVAEPLTHYTSSITTGTLEHKEQEAMLHTFFHWGIHAWSVYAVIALALAYFGFRYKLPLSLRSCFYPIFKERINGKVGDLIDILALVATLFGIITTLGFGASQLGAGIEQIGLVNKSDFSLQVGIIIVVMSLAVISAISGVGKGVKLLSEMNLVIALLLMLFVLVTGPTLTVLSAFSDNLGTYLSNVVNLSFKTYVYESEHTSWFTGWTVLYWAWWCSWAPFVGLFIARISRGRTIREFIFGVLAVPSLFCVLWFTVFGNSAIWIDVNVAQGALHDLVSSPEKLLFAFLNYLPLPLLTGIAALITISLFFITSADSGIYVLNNIASRDKSMASPRWQAAMWGVLMSVVAIVLLRSGGLGTLQTMTLIVALPFAVLMLVMCFSLWKGIRADKKYFSAKVTPTSIFWTGEKWRERLSQMLSQTQETDILKFFRKTALPAMRELRQELVTVHNLNVELVENLSQEAPSLEFVIKKESMRDFMYGIKSVSHEVAEELIQDEHLPHIQHAVTYTPVTYFFDGRAGYDVQYMTRNELIADILKQYERYLSLMSHVGQEIMSHEQTELAE</sequence>
<keyword evidence="10" id="KW-1185">Reference proteome</keyword>
<feature type="transmembrane region" description="Helical" evidence="8">
    <location>
        <begin position="265"/>
        <end position="288"/>
    </location>
</feature>
<evidence type="ECO:0000313" key="9">
    <source>
        <dbReference type="EMBL" id="AIL32442.1"/>
    </source>
</evidence>
<dbReference type="GO" id="GO:0005886">
    <property type="term" value="C:plasma membrane"/>
    <property type="evidence" value="ECO:0007669"/>
    <property type="project" value="UniProtKB-SubCell"/>
</dbReference>
<dbReference type="HOGENOM" id="CLU_010118_3_1_4"/>
<dbReference type="PANTHER" id="PTHR30047:SF7">
    <property type="entry name" value="HIGH-AFFINITY CHOLINE TRANSPORT PROTEIN"/>
    <property type="match status" value="1"/>
</dbReference>
<feature type="transmembrane region" description="Helical" evidence="8">
    <location>
        <begin position="231"/>
        <end position="253"/>
    </location>
</feature>
<dbReference type="Proteomes" id="UP000028945">
    <property type="component" value="Chromosome"/>
</dbReference>
<evidence type="ECO:0000256" key="1">
    <source>
        <dbReference type="ARBA" id="ARBA00004651"/>
    </source>
</evidence>
<feature type="transmembrane region" description="Helical" evidence="8">
    <location>
        <begin position="92"/>
        <end position="114"/>
    </location>
</feature>
<evidence type="ECO:0000256" key="8">
    <source>
        <dbReference type="SAM" id="Phobius"/>
    </source>
</evidence>
<dbReference type="STRING" id="1072685.IX83_03195"/>
<evidence type="ECO:0000256" key="6">
    <source>
        <dbReference type="ARBA" id="ARBA00022989"/>
    </source>
</evidence>
<comment type="similarity">
    <text evidence="2">Belongs to the BCCT transporter (TC 2.A.15) family.</text>
</comment>
<dbReference type="Pfam" id="PF02028">
    <property type="entry name" value="BCCT"/>
    <property type="match status" value="1"/>
</dbReference>
<dbReference type="NCBIfam" id="TIGR00842">
    <property type="entry name" value="bcct"/>
    <property type="match status" value="1"/>
</dbReference>
<keyword evidence="3" id="KW-0813">Transport</keyword>
<protein>
    <submittedName>
        <fullName evidence="9">Transporter</fullName>
    </submittedName>
</protein>
<feature type="transmembrane region" description="Helical" evidence="8">
    <location>
        <begin position="450"/>
        <end position="469"/>
    </location>
</feature>
<dbReference type="InterPro" id="IPR000060">
    <property type="entry name" value="BCCT_transptr"/>
</dbReference>
<keyword evidence="6 8" id="KW-1133">Transmembrane helix</keyword>
<feature type="transmembrane region" description="Helical" evidence="8">
    <location>
        <begin position="475"/>
        <end position="496"/>
    </location>
</feature>
<dbReference type="EMBL" id="CP009238">
    <property type="protein sequence ID" value="AIL32442.1"/>
    <property type="molecule type" value="Genomic_DNA"/>
</dbReference>
<dbReference type="eggNOG" id="COG1292">
    <property type="taxonomic scope" value="Bacteria"/>
</dbReference>
<name>A0A077DG43_9BURK</name>
<comment type="subcellular location">
    <subcellularLocation>
        <location evidence="1">Cell membrane</location>
        <topology evidence="1">Multi-pass membrane protein</topology>
    </subcellularLocation>
</comment>
<gene>
    <name evidence="9" type="ORF">IX83_03195</name>
</gene>
<feature type="transmembrane region" description="Helical" evidence="8">
    <location>
        <begin position="352"/>
        <end position="377"/>
    </location>
</feature>
<proteinExistence type="inferred from homology"/>
<keyword evidence="4" id="KW-1003">Cell membrane</keyword>
<feature type="transmembrane region" description="Helical" evidence="8">
    <location>
        <begin position="12"/>
        <end position="35"/>
    </location>
</feature>
<dbReference type="RefSeq" id="WP_038499057.1">
    <property type="nucleotide sequence ID" value="NZ_AFWK01000063.1"/>
</dbReference>
<evidence type="ECO:0000256" key="7">
    <source>
        <dbReference type="ARBA" id="ARBA00023136"/>
    </source>
</evidence>
<evidence type="ECO:0000256" key="2">
    <source>
        <dbReference type="ARBA" id="ARBA00005658"/>
    </source>
</evidence>
<organism evidence="9 10">
    <name type="scientific">Basilea psittacipulmonis DSM 24701</name>
    <dbReference type="NCBI Taxonomy" id="1072685"/>
    <lineage>
        <taxon>Bacteria</taxon>
        <taxon>Pseudomonadati</taxon>
        <taxon>Pseudomonadota</taxon>
        <taxon>Betaproteobacteria</taxon>
        <taxon>Burkholderiales</taxon>
        <taxon>Alcaligenaceae</taxon>
        <taxon>Basilea</taxon>
    </lineage>
</organism>
<reference evidence="9 10" key="1">
    <citation type="journal article" date="2014" name="BMC Genomics">
        <title>A genomic perspective on a new bacterial genus and species from the Alcaligenaceae family, Basilea psittacipulmonis.</title>
        <authorList>
            <person name="Whiteson K.L."/>
            <person name="Hernandez D."/>
            <person name="Lazarevic V."/>
            <person name="Gaia N."/>
            <person name="Farinelli L."/>
            <person name="Francois P."/>
            <person name="Pilo P."/>
            <person name="Frey J."/>
            <person name="Schrenzel J."/>
        </authorList>
    </citation>
    <scope>NUCLEOTIDE SEQUENCE [LARGE SCALE GENOMIC DNA]</scope>
    <source>
        <strain evidence="9 10">DSM 24701</strain>
    </source>
</reference>
<dbReference type="OrthoDB" id="9775735at2"/>
<dbReference type="GO" id="GO:0022857">
    <property type="term" value="F:transmembrane transporter activity"/>
    <property type="evidence" value="ECO:0007669"/>
    <property type="project" value="InterPro"/>
</dbReference>
<dbReference type="InterPro" id="IPR018093">
    <property type="entry name" value="BCCT_CS"/>
</dbReference>
<dbReference type="PROSITE" id="PS01303">
    <property type="entry name" value="BCCT"/>
    <property type="match status" value="1"/>
</dbReference>
<dbReference type="PANTHER" id="PTHR30047">
    <property type="entry name" value="HIGH-AFFINITY CHOLINE TRANSPORT PROTEIN-RELATED"/>
    <property type="match status" value="1"/>
</dbReference>